<dbReference type="InterPro" id="IPR036451">
    <property type="entry name" value="CblAdoTrfase-like_sf"/>
</dbReference>
<feature type="domain" description="Cobalamin adenosyltransferase-like" evidence="4">
    <location>
        <begin position="27"/>
        <end position="155"/>
    </location>
</feature>
<dbReference type="GO" id="GO:0005524">
    <property type="term" value="F:ATP binding"/>
    <property type="evidence" value="ECO:0007669"/>
    <property type="project" value="UniProtKB-KW"/>
</dbReference>
<evidence type="ECO:0000313" key="6">
    <source>
        <dbReference type="Proteomes" id="UP000291151"/>
    </source>
</evidence>
<dbReference type="RefSeq" id="WP_208651343.1">
    <property type="nucleotide sequence ID" value="NZ_CP036528.1"/>
</dbReference>
<keyword evidence="2" id="KW-0547">Nucleotide-binding</keyword>
<accession>A0A4P6UT39</accession>
<dbReference type="Pfam" id="PF01923">
    <property type="entry name" value="Cob_adeno_trans"/>
    <property type="match status" value="1"/>
</dbReference>
<evidence type="ECO:0000259" key="4">
    <source>
        <dbReference type="Pfam" id="PF01923"/>
    </source>
</evidence>
<dbReference type="InterPro" id="IPR016030">
    <property type="entry name" value="CblAdoTrfase-like"/>
</dbReference>
<dbReference type="Gene3D" id="1.20.1200.10">
    <property type="entry name" value="Cobalamin adenosyltransferase-like"/>
    <property type="match status" value="1"/>
</dbReference>
<keyword evidence="6" id="KW-1185">Reference proteome</keyword>
<evidence type="ECO:0000256" key="2">
    <source>
        <dbReference type="ARBA" id="ARBA00022741"/>
    </source>
</evidence>
<keyword evidence="1 5" id="KW-0808">Transferase</keyword>
<evidence type="ECO:0000256" key="1">
    <source>
        <dbReference type="ARBA" id="ARBA00022679"/>
    </source>
</evidence>
<organism evidence="5 6">
    <name type="scientific">Ureibacillus thermophilus</name>
    <dbReference type="NCBI Taxonomy" id="367743"/>
    <lineage>
        <taxon>Bacteria</taxon>
        <taxon>Bacillati</taxon>
        <taxon>Bacillota</taxon>
        <taxon>Bacilli</taxon>
        <taxon>Bacillales</taxon>
        <taxon>Caryophanaceae</taxon>
        <taxon>Ureibacillus</taxon>
    </lineage>
</organism>
<evidence type="ECO:0000256" key="3">
    <source>
        <dbReference type="ARBA" id="ARBA00022840"/>
    </source>
</evidence>
<reference evidence="5 6" key="1">
    <citation type="submission" date="2019-02" db="EMBL/GenBank/DDBJ databases">
        <title>Ureibacillus thermophilus.</title>
        <authorList>
            <person name="Sunny J.S."/>
            <person name="Natarajan A."/>
            <person name="Saleena L.M."/>
        </authorList>
    </citation>
    <scope>NUCLEOTIDE SEQUENCE [LARGE SCALE GENOMIC DNA]</scope>
    <source>
        <strain evidence="5 6">LM102</strain>
    </source>
</reference>
<dbReference type="EMBL" id="CP036528">
    <property type="protein sequence ID" value="QBK25028.1"/>
    <property type="molecule type" value="Genomic_DNA"/>
</dbReference>
<sequence length="174" mass="20077">MKKDLRYICYSYMKEKSCKVDYEVLSDALTVSIGMVIPYLTKEHEQIIKDDLIRLQQLTYHANGSVRGNLAITEEDVEWLSSRYDYYSGQVGEAMKHFVIPQGCLAALHLHRVRNDAKLVYRALYHVHKENPVSDLLFKFIGLLSNVAHAMALYVNKLNDVKEIPFDTKSYTLS</sequence>
<dbReference type="AlphaFoldDB" id="A0A4P6UT39"/>
<gene>
    <name evidence="5" type="ORF">DKZ56_03630</name>
</gene>
<proteinExistence type="predicted"/>
<dbReference type="SUPFAM" id="SSF89028">
    <property type="entry name" value="Cobalamin adenosyltransferase-like"/>
    <property type="match status" value="1"/>
</dbReference>
<dbReference type="KEGG" id="uth:DKZ56_03630"/>
<dbReference type="GO" id="GO:0016740">
    <property type="term" value="F:transferase activity"/>
    <property type="evidence" value="ECO:0007669"/>
    <property type="project" value="UniProtKB-KW"/>
</dbReference>
<dbReference type="Proteomes" id="UP000291151">
    <property type="component" value="Chromosome"/>
</dbReference>
<evidence type="ECO:0000313" key="5">
    <source>
        <dbReference type="EMBL" id="QBK25028.1"/>
    </source>
</evidence>
<keyword evidence="3" id="KW-0067">ATP-binding</keyword>
<name>A0A4P6UT39_9BACL</name>
<protein>
    <submittedName>
        <fullName evidence="5">ATP:cob(I)alamin adenosyltransferase</fullName>
    </submittedName>
</protein>